<comment type="caution">
    <text evidence="1">The sequence shown here is derived from an EMBL/GenBank/DDBJ whole genome shotgun (WGS) entry which is preliminary data.</text>
</comment>
<dbReference type="Proteomes" id="UP001196413">
    <property type="component" value="Unassembled WGS sequence"/>
</dbReference>
<accession>A0AAD5WIC2</accession>
<gene>
    <name evidence="1" type="ORF">KIN20_033540</name>
</gene>
<keyword evidence="2" id="KW-1185">Reference proteome</keyword>
<evidence type="ECO:0000313" key="1">
    <source>
        <dbReference type="EMBL" id="KAJ1371569.1"/>
    </source>
</evidence>
<organism evidence="1 2">
    <name type="scientific">Parelaphostrongylus tenuis</name>
    <name type="common">Meningeal worm</name>
    <dbReference type="NCBI Taxonomy" id="148309"/>
    <lineage>
        <taxon>Eukaryota</taxon>
        <taxon>Metazoa</taxon>
        <taxon>Ecdysozoa</taxon>
        <taxon>Nematoda</taxon>
        <taxon>Chromadorea</taxon>
        <taxon>Rhabditida</taxon>
        <taxon>Rhabditina</taxon>
        <taxon>Rhabditomorpha</taxon>
        <taxon>Strongyloidea</taxon>
        <taxon>Metastrongylidae</taxon>
        <taxon>Parelaphostrongylus</taxon>
    </lineage>
</organism>
<reference evidence="1" key="1">
    <citation type="submission" date="2021-06" db="EMBL/GenBank/DDBJ databases">
        <title>Parelaphostrongylus tenuis whole genome reference sequence.</title>
        <authorList>
            <person name="Garwood T.J."/>
            <person name="Larsen P.A."/>
            <person name="Fountain-Jones N.M."/>
            <person name="Garbe J.R."/>
            <person name="Macchietto M.G."/>
            <person name="Kania S.A."/>
            <person name="Gerhold R.W."/>
            <person name="Richards J.E."/>
            <person name="Wolf T.M."/>
        </authorList>
    </citation>
    <scope>NUCLEOTIDE SEQUENCE</scope>
    <source>
        <strain evidence="1">MNPRO001-30</strain>
        <tissue evidence="1">Meninges</tissue>
    </source>
</reference>
<dbReference type="AlphaFoldDB" id="A0AAD5WIC2"/>
<dbReference type="EMBL" id="JAHQIW010007004">
    <property type="protein sequence ID" value="KAJ1371569.1"/>
    <property type="molecule type" value="Genomic_DNA"/>
</dbReference>
<proteinExistence type="predicted"/>
<sequence length="219" mass="24305">MRALRRASQSLGQGVSDAIFNVLNVGDMPRDEGVMPSRDQGSYHREINSTRCTVDYFSSVLAKLDGLKGELMEHFVDSVAELFDIGRGVPQIGNSVLRFLPQILSRLDVLEHCPDRSNTLSCIIVVFTKADSVIKFQPMSAFRIKCALNSLRSLLACNRNSQIWHTADLLASRCLNWALQTIKSIMSNSELEDCVKCLNSVMLAMKGGATVKAIMKTYE</sequence>
<evidence type="ECO:0000313" key="2">
    <source>
        <dbReference type="Proteomes" id="UP001196413"/>
    </source>
</evidence>
<protein>
    <submittedName>
        <fullName evidence="1">Uncharacterized protein</fullName>
    </submittedName>
</protein>
<name>A0AAD5WIC2_PARTN</name>